<organism evidence="2 3">
    <name type="scientific">Neocallimastix californiae</name>
    <dbReference type="NCBI Taxonomy" id="1754190"/>
    <lineage>
        <taxon>Eukaryota</taxon>
        <taxon>Fungi</taxon>
        <taxon>Fungi incertae sedis</taxon>
        <taxon>Chytridiomycota</taxon>
        <taxon>Chytridiomycota incertae sedis</taxon>
        <taxon>Neocallimastigomycetes</taxon>
        <taxon>Neocallimastigales</taxon>
        <taxon>Neocallimastigaceae</taxon>
        <taxon>Neocallimastix</taxon>
    </lineage>
</organism>
<feature type="transmembrane region" description="Helical" evidence="1">
    <location>
        <begin position="100"/>
        <end position="118"/>
    </location>
</feature>
<dbReference type="EMBL" id="MCOG01000043">
    <property type="protein sequence ID" value="ORY70529.1"/>
    <property type="molecule type" value="Genomic_DNA"/>
</dbReference>
<dbReference type="AlphaFoldDB" id="A0A1Y2EG28"/>
<feature type="transmembrane region" description="Helical" evidence="1">
    <location>
        <begin position="39"/>
        <end position="56"/>
    </location>
</feature>
<evidence type="ECO:0000313" key="3">
    <source>
        <dbReference type="Proteomes" id="UP000193920"/>
    </source>
</evidence>
<proteinExistence type="predicted"/>
<evidence type="ECO:0000256" key="1">
    <source>
        <dbReference type="SAM" id="Phobius"/>
    </source>
</evidence>
<reference evidence="2 3" key="1">
    <citation type="submission" date="2016-08" db="EMBL/GenBank/DDBJ databases">
        <title>A Parts List for Fungal Cellulosomes Revealed by Comparative Genomics.</title>
        <authorList>
            <consortium name="DOE Joint Genome Institute"/>
            <person name="Haitjema C.H."/>
            <person name="Gilmore S.P."/>
            <person name="Henske J.K."/>
            <person name="Solomon K.V."/>
            <person name="De Groot R."/>
            <person name="Kuo A."/>
            <person name="Mondo S.J."/>
            <person name="Salamov A.A."/>
            <person name="Labutti K."/>
            <person name="Zhao Z."/>
            <person name="Chiniquy J."/>
            <person name="Barry K."/>
            <person name="Brewer H.M."/>
            <person name="Purvine S.O."/>
            <person name="Wright A.T."/>
            <person name="Boxma B."/>
            <person name="Van Alen T."/>
            <person name="Hackstein J.H."/>
            <person name="Baker S.E."/>
            <person name="Grigoriev I.V."/>
            <person name="O'Malley M.A."/>
        </authorList>
    </citation>
    <scope>NUCLEOTIDE SEQUENCE [LARGE SCALE GENOMIC DNA]</scope>
    <source>
        <strain evidence="2 3">G1</strain>
    </source>
</reference>
<sequence length="422" mass="47731">MSFIRNSVLTRFDSETDTCDRDTLYNNFLDGFLSKFQDSFFYTFIIQFIIVTLMHVNVGKGKYWRVLFYAALAGLCGSLIENGTVSEICLRTNETKKYSVIPTFLLCEIFWIPSEYAIPYLNLIKMEAFSKGKLAKSIKYSIIGLGIPFVIFRVLIGYERMKKGYLQDPKIHTYHGGAFFIMALADILCTFCILYFVKKHNNQCALTSNINNYIKHSSYTILVAVDIVSTILSILNIFCNMERFRGKISDNIVKPLHCLKCSFILILAADALIFKYGANVSSIHESSGNNSKTYGNGGTDSNTNYNFSSNFKSTINKSRNNFSVNDITSTSFNLSNSTYSKGKNSSRQSAMINVSPYNYPVESDTIYSRSPDSTAYSTKTIVKNYTNFKTPTSSHEQSQSNESDKTLDIKVYPNQTFGFLNQ</sequence>
<keyword evidence="3" id="KW-1185">Reference proteome</keyword>
<feature type="transmembrane region" description="Helical" evidence="1">
    <location>
        <begin position="178"/>
        <end position="197"/>
    </location>
</feature>
<dbReference type="OrthoDB" id="2143908at2759"/>
<comment type="caution">
    <text evidence="2">The sequence shown here is derived from an EMBL/GenBank/DDBJ whole genome shotgun (WGS) entry which is preliminary data.</text>
</comment>
<protein>
    <submittedName>
        <fullName evidence="2">Uncharacterized protein</fullName>
    </submittedName>
</protein>
<gene>
    <name evidence="2" type="ORF">LY90DRAFT_700198</name>
</gene>
<feature type="transmembrane region" description="Helical" evidence="1">
    <location>
        <begin position="218"/>
        <end position="238"/>
    </location>
</feature>
<evidence type="ECO:0000313" key="2">
    <source>
        <dbReference type="EMBL" id="ORY70529.1"/>
    </source>
</evidence>
<accession>A0A1Y2EG28</accession>
<keyword evidence="1" id="KW-1133">Transmembrane helix</keyword>
<dbReference type="Proteomes" id="UP000193920">
    <property type="component" value="Unassembled WGS sequence"/>
</dbReference>
<feature type="transmembrane region" description="Helical" evidence="1">
    <location>
        <begin position="138"/>
        <end position="158"/>
    </location>
</feature>
<keyword evidence="1" id="KW-0812">Transmembrane</keyword>
<keyword evidence="1" id="KW-0472">Membrane</keyword>
<name>A0A1Y2EG28_9FUNG</name>